<dbReference type="STRING" id="93759.A0A1R3GJF5"/>
<dbReference type="GO" id="GO:0005634">
    <property type="term" value="C:nucleus"/>
    <property type="evidence" value="ECO:0007669"/>
    <property type="project" value="UniProtKB-SubCell"/>
</dbReference>
<evidence type="ECO:0000256" key="6">
    <source>
        <dbReference type="ARBA" id="ARBA00023242"/>
    </source>
</evidence>
<evidence type="ECO:0000256" key="2">
    <source>
        <dbReference type="ARBA" id="ARBA00022723"/>
    </source>
</evidence>
<evidence type="ECO:0000256" key="8">
    <source>
        <dbReference type="SAM" id="MobiDB-lite"/>
    </source>
</evidence>
<dbReference type="OrthoDB" id="1878647at2759"/>
<dbReference type="Proteomes" id="UP000187203">
    <property type="component" value="Unassembled WGS sequence"/>
</dbReference>
<dbReference type="AlphaFoldDB" id="A0A1R3GJF5"/>
<organism evidence="10 11">
    <name type="scientific">Corchorus olitorius</name>
    <dbReference type="NCBI Taxonomy" id="93759"/>
    <lineage>
        <taxon>Eukaryota</taxon>
        <taxon>Viridiplantae</taxon>
        <taxon>Streptophyta</taxon>
        <taxon>Embryophyta</taxon>
        <taxon>Tracheophyta</taxon>
        <taxon>Spermatophyta</taxon>
        <taxon>Magnoliopsida</taxon>
        <taxon>eudicotyledons</taxon>
        <taxon>Gunneridae</taxon>
        <taxon>Pentapetalae</taxon>
        <taxon>rosids</taxon>
        <taxon>malvids</taxon>
        <taxon>Malvales</taxon>
        <taxon>Malvaceae</taxon>
        <taxon>Grewioideae</taxon>
        <taxon>Apeibeae</taxon>
        <taxon>Corchorus</taxon>
    </lineage>
</organism>
<keyword evidence="11" id="KW-1185">Reference proteome</keyword>
<feature type="compositionally biased region" description="Basic and acidic residues" evidence="8">
    <location>
        <begin position="210"/>
        <end position="225"/>
    </location>
</feature>
<evidence type="ECO:0000259" key="9">
    <source>
        <dbReference type="PROSITE" id="PS50199"/>
    </source>
</evidence>
<evidence type="ECO:0000313" key="11">
    <source>
        <dbReference type="Proteomes" id="UP000187203"/>
    </source>
</evidence>
<evidence type="ECO:0000313" key="10">
    <source>
        <dbReference type="EMBL" id="OMO58179.1"/>
    </source>
</evidence>
<evidence type="ECO:0000256" key="4">
    <source>
        <dbReference type="ARBA" id="ARBA00022833"/>
    </source>
</evidence>
<evidence type="ECO:0000256" key="1">
    <source>
        <dbReference type="ARBA" id="ARBA00004123"/>
    </source>
</evidence>
<name>A0A1R3GJF5_9ROSI</name>
<evidence type="ECO:0000256" key="5">
    <source>
        <dbReference type="ARBA" id="ARBA00022884"/>
    </source>
</evidence>
<gene>
    <name evidence="10" type="ORF">COLO4_34823</name>
</gene>
<reference evidence="11" key="1">
    <citation type="submission" date="2013-09" db="EMBL/GenBank/DDBJ databases">
        <title>Corchorus olitorius genome sequencing.</title>
        <authorList>
            <person name="Alam M."/>
            <person name="Haque M.S."/>
            <person name="Islam M.S."/>
            <person name="Emdad E.M."/>
            <person name="Islam M.M."/>
            <person name="Ahmed B."/>
            <person name="Halim A."/>
            <person name="Hossen Q.M.M."/>
            <person name="Hossain M.Z."/>
            <person name="Ahmed R."/>
            <person name="Khan M.M."/>
            <person name="Islam R."/>
            <person name="Rashid M.M."/>
            <person name="Khan S.A."/>
            <person name="Rahman M.S."/>
            <person name="Alam M."/>
            <person name="Yahiya A.S."/>
            <person name="Khan M.S."/>
            <person name="Azam M.S."/>
            <person name="Haque T."/>
            <person name="Lashkar M.Z.H."/>
            <person name="Akhand A.I."/>
            <person name="Morshed G."/>
            <person name="Roy S."/>
            <person name="Uddin K.S."/>
            <person name="Rabeya T."/>
            <person name="Hossain A.S."/>
            <person name="Chowdhury A."/>
            <person name="Snigdha A.R."/>
            <person name="Mortoza M.S."/>
            <person name="Matin S.A."/>
            <person name="Hoque S.M.E."/>
            <person name="Islam M.K."/>
            <person name="Roy D.K."/>
            <person name="Haider R."/>
            <person name="Moosa M.M."/>
            <person name="Elias S.M."/>
            <person name="Hasan A.M."/>
            <person name="Jahan S."/>
            <person name="Shafiuddin M."/>
            <person name="Mahmood N."/>
            <person name="Shommy N.S."/>
        </authorList>
    </citation>
    <scope>NUCLEOTIDE SEQUENCE [LARGE SCALE GENOMIC DNA]</scope>
    <source>
        <strain evidence="11">cv. O-4</strain>
    </source>
</reference>
<dbReference type="SUPFAM" id="SSF90209">
    <property type="entry name" value="Ran binding protein zinc finger-like"/>
    <property type="match status" value="1"/>
</dbReference>
<dbReference type="InterPro" id="IPR036443">
    <property type="entry name" value="Znf_RanBP2_sf"/>
</dbReference>
<evidence type="ECO:0000256" key="3">
    <source>
        <dbReference type="ARBA" id="ARBA00022771"/>
    </source>
</evidence>
<dbReference type="PANTHER" id="PTHR23238">
    <property type="entry name" value="RNA BINDING PROTEIN"/>
    <property type="match status" value="1"/>
</dbReference>
<dbReference type="EMBL" id="AWUE01022447">
    <property type="protein sequence ID" value="OMO58179.1"/>
    <property type="molecule type" value="Genomic_DNA"/>
</dbReference>
<keyword evidence="4" id="KW-0862">Zinc</keyword>
<dbReference type="PROSITE" id="PS50199">
    <property type="entry name" value="ZF_RANBP2_2"/>
    <property type="match status" value="1"/>
</dbReference>
<evidence type="ECO:0000256" key="7">
    <source>
        <dbReference type="PROSITE-ProRule" id="PRU00322"/>
    </source>
</evidence>
<dbReference type="InterPro" id="IPR034870">
    <property type="entry name" value="TET_fam"/>
</dbReference>
<dbReference type="FunFam" id="4.10.1060.10:FF:000017">
    <property type="entry name" value="FUS RNA-binding protein"/>
    <property type="match status" value="1"/>
</dbReference>
<keyword evidence="3 7" id="KW-0863">Zinc-finger</keyword>
<dbReference type="GO" id="GO:0008270">
    <property type="term" value="F:zinc ion binding"/>
    <property type="evidence" value="ECO:0007669"/>
    <property type="project" value="UniProtKB-KW"/>
</dbReference>
<dbReference type="GO" id="GO:0006355">
    <property type="term" value="P:regulation of DNA-templated transcription"/>
    <property type="evidence" value="ECO:0007669"/>
    <property type="project" value="InterPro"/>
</dbReference>
<proteinExistence type="predicted"/>
<feature type="compositionally biased region" description="Basic and acidic residues" evidence="8">
    <location>
        <begin position="38"/>
        <end position="73"/>
    </location>
</feature>
<keyword evidence="5" id="KW-0694">RNA-binding</keyword>
<feature type="compositionally biased region" description="Pro residues" evidence="8">
    <location>
        <begin position="158"/>
        <end position="169"/>
    </location>
</feature>
<dbReference type="InterPro" id="IPR001876">
    <property type="entry name" value="Znf_RanBP2"/>
</dbReference>
<dbReference type="SMART" id="SM00547">
    <property type="entry name" value="ZnF_RBZ"/>
    <property type="match status" value="1"/>
</dbReference>
<keyword evidence="6" id="KW-0539">Nucleus</keyword>
<protein>
    <submittedName>
        <fullName evidence="10">Zinc finger, RanBP2-type</fullName>
    </submittedName>
</protein>
<dbReference type="Gene3D" id="4.10.1060.10">
    <property type="entry name" value="Zinc finger, RanBP2-type"/>
    <property type="match status" value="1"/>
</dbReference>
<comment type="subcellular location">
    <subcellularLocation>
        <location evidence="1">Nucleus</location>
    </subcellularLocation>
</comment>
<feature type="compositionally biased region" description="Basic and acidic residues" evidence="8">
    <location>
        <begin position="235"/>
        <end position="262"/>
    </location>
</feature>
<feature type="region of interest" description="Disordered" evidence="8">
    <location>
        <begin position="30"/>
        <end position="116"/>
    </location>
</feature>
<keyword evidence="2" id="KW-0479">Metal-binding</keyword>
<dbReference type="GO" id="GO:0003723">
    <property type="term" value="F:RNA binding"/>
    <property type="evidence" value="ECO:0007669"/>
    <property type="project" value="UniProtKB-KW"/>
</dbReference>
<dbReference type="PROSITE" id="PS01358">
    <property type="entry name" value="ZF_RANBP2_1"/>
    <property type="match status" value="1"/>
</dbReference>
<comment type="caution">
    <text evidence="10">The sequence shown here is derived from an EMBL/GenBank/DDBJ whole genome shotgun (WGS) entry which is preliminary data.</text>
</comment>
<feature type="domain" description="RanBP2-type" evidence="9">
    <location>
        <begin position="117"/>
        <end position="148"/>
    </location>
</feature>
<accession>A0A1R3GJF5</accession>
<sequence length="262" mass="29414">MASFGSAQWEGLVPWLEKLLWLRASGHRIRAGSSSPVRRRDADHRYGSDFDRSGGLSRSRDFGNGRDPGRYRDSSPPYHRGPGGGRPHGRGFDGPVHGPGPFKGEGMTRNNANVRPREGDWICPDLTCRNLNFARREYCNNCKRSRYAHGGSPRGGYPGPPPSHPPPRRFPGSPLHLSPPGRNMNGFRSPPRGWAREGPREFGPGGPPPPRHEGRWPRDVRERSRSPIRGAAPAKEYRRDMYLERGREDRRGVGRDRMGNAY</sequence>
<feature type="region of interest" description="Disordered" evidence="8">
    <location>
        <begin position="146"/>
        <end position="262"/>
    </location>
</feature>